<evidence type="ECO:0000256" key="11">
    <source>
        <dbReference type="ARBA" id="ARBA00035585"/>
    </source>
</evidence>
<comment type="activity regulation">
    <text evidence="13">Na(+) is not transported, but it plays an essential structural role and its presence is essential for fluoride channel function.</text>
</comment>
<dbReference type="Pfam" id="PF02537">
    <property type="entry name" value="CRCB"/>
    <property type="match status" value="1"/>
</dbReference>
<dbReference type="KEGG" id="ahw:NCTC11636_01647"/>
<keyword evidence="13" id="KW-0915">Sodium</keyword>
<keyword evidence="6 13" id="KW-1133">Transmembrane helix</keyword>
<accession>A0A3S4RBA1</accession>
<comment type="similarity">
    <text evidence="10 13">Belongs to the fluoride channel Fluc/FEX (TC 1.A.43) family.</text>
</comment>
<evidence type="ECO:0000256" key="13">
    <source>
        <dbReference type="HAMAP-Rule" id="MF_00454"/>
    </source>
</evidence>
<organism evidence="14 15">
    <name type="scientific">Actinomyces howellii</name>
    <dbReference type="NCBI Taxonomy" id="52771"/>
    <lineage>
        <taxon>Bacteria</taxon>
        <taxon>Bacillati</taxon>
        <taxon>Actinomycetota</taxon>
        <taxon>Actinomycetes</taxon>
        <taxon>Actinomycetales</taxon>
        <taxon>Actinomycetaceae</taxon>
        <taxon>Actinomyces</taxon>
    </lineage>
</organism>
<dbReference type="InterPro" id="IPR003691">
    <property type="entry name" value="FluC"/>
</dbReference>
<dbReference type="GO" id="GO:0005886">
    <property type="term" value="C:plasma membrane"/>
    <property type="evidence" value="ECO:0007669"/>
    <property type="project" value="UniProtKB-SubCell"/>
</dbReference>
<evidence type="ECO:0000256" key="3">
    <source>
        <dbReference type="ARBA" id="ARBA00022475"/>
    </source>
</evidence>
<proteinExistence type="inferred from homology"/>
<keyword evidence="15" id="KW-1185">Reference proteome</keyword>
<evidence type="ECO:0000256" key="8">
    <source>
        <dbReference type="ARBA" id="ARBA00023136"/>
    </source>
</evidence>
<gene>
    <name evidence="13" type="primary">fluC</name>
    <name evidence="13" type="synonym">crcB</name>
    <name evidence="14" type="ORF">NCTC11636_01647</name>
</gene>
<keyword evidence="8 13" id="KW-0472">Membrane</keyword>
<evidence type="ECO:0000256" key="1">
    <source>
        <dbReference type="ARBA" id="ARBA00004651"/>
    </source>
</evidence>
<dbReference type="HAMAP" id="MF_00454">
    <property type="entry name" value="FluC"/>
    <property type="match status" value="1"/>
</dbReference>
<feature type="binding site" evidence="13">
    <location>
        <position position="84"/>
    </location>
    <ligand>
        <name>Na(+)</name>
        <dbReference type="ChEBI" id="CHEBI:29101"/>
        <note>structural</note>
    </ligand>
</feature>
<dbReference type="GO" id="GO:0062054">
    <property type="term" value="F:fluoride channel activity"/>
    <property type="evidence" value="ECO:0007669"/>
    <property type="project" value="UniProtKB-UniRule"/>
</dbReference>
<keyword evidence="2 13" id="KW-0813">Transport</keyword>
<dbReference type="GO" id="GO:0046872">
    <property type="term" value="F:metal ion binding"/>
    <property type="evidence" value="ECO:0007669"/>
    <property type="project" value="UniProtKB-KW"/>
</dbReference>
<dbReference type="PANTHER" id="PTHR28259">
    <property type="entry name" value="FLUORIDE EXPORT PROTEIN 1-RELATED"/>
    <property type="match status" value="1"/>
</dbReference>
<dbReference type="AlphaFoldDB" id="A0A3S4RBA1"/>
<comment type="catalytic activity">
    <reaction evidence="11">
        <text>fluoride(in) = fluoride(out)</text>
        <dbReference type="Rhea" id="RHEA:76159"/>
        <dbReference type="ChEBI" id="CHEBI:17051"/>
    </reaction>
    <physiologicalReaction direction="left-to-right" evidence="11">
        <dbReference type="Rhea" id="RHEA:76160"/>
    </physiologicalReaction>
</comment>
<keyword evidence="4 13" id="KW-0812">Transmembrane</keyword>
<dbReference type="RefSeq" id="WP_126382691.1">
    <property type="nucleotide sequence ID" value="NZ_LR134350.1"/>
</dbReference>
<sequence length="142" mass="13861">MSPLAWLVLALAGGLGAMARFTVDSRVNAALRPRDGASDRHRVRPSLGTVVVNLSACLALGILSGAAAGAPQWVHAVVGTGFLGGYSTFSTACLEGARLWLDGRGAAGLVHGLAMTGGTLTAAALGVAAGSALPAVLGASAG</sequence>
<evidence type="ECO:0000313" key="15">
    <source>
        <dbReference type="Proteomes" id="UP000266895"/>
    </source>
</evidence>
<dbReference type="PANTHER" id="PTHR28259:SF16">
    <property type="entry name" value="FLUORIDE-SPECIFIC ION CHANNEL FLUC 2"/>
    <property type="match status" value="1"/>
</dbReference>
<evidence type="ECO:0000256" key="2">
    <source>
        <dbReference type="ARBA" id="ARBA00022448"/>
    </source>
</evidence>
<keyword evidence="7 13" id="KW-0406">Ion transport</keyword>
<comment type="subcellular location">
    <subcellularLocation>
        <location evidence="1 13">Cell membrane</location>
        <topology evidence="1 13">Multi-pass membrane protein</topology>
    </subcellularLocation>
</comment>
<feature type="binding site" evidence="13">
    <location>
        <position position="87"/>
    </location>
    <ligand>
        <name>Na(+)</name>
        <dbReference type="ChEBI" id="CHEBI:29101"/>
        <note>structural</note>
    </ligand>
</feature>
<dbReference type="GO" id="GO:0140114">
    <property type="term" value="P:cellular detoxification of fluoride"/>
    <property type="evidence" value="ECO:0007669"/>
    <property type="project" value="UniProtKB-UniRule"/>
</dbReference>
<name>A0A3S4RBA1_9ACTO</name>
<dbReference type="Proteomes" id="UP000266895">
    <property type="component" value="Chromosome"/>
</dbReference>
<evidence type="ECO:0000313" key="14">
    <source>
        <dbReference type="EMBL" id="VEG28648.1"/>
    </source>
</evidence>
<keyword evidence="9 13" id="KW-0407">Ion channel</keyword>
<evidence type="ECO:0000256" key="7">
    <source>
        <dbReference type="ARBA" id="ARBA00023065"/>
    </source>
</evidence>
<keyword evidence="3 13" id="KW-1003">Cell membrane</keyword>
<evidence type="ECO:0000256" key="10">
    <source>
        <dbReference type="ARBA" id="ARBA00035120"/>
    </source>
</evidence>
<comment type="function">
    <text evidence="12 13">Fluoride-specific ion channel. Important for reducing fluoride concentration in the cell, thus reducing its toxicity.</text>
</comment>
<evidence type="ECO:0000256" key="12">
    <source>
        <dbReference type="ARBA" id="ARBA00049940"/>
    </source>
</evidence>
<dbReference type="EMBL" id="LR134350">
    <property type="protein sequence ID" value="VEG28648.1"/>
    <property type="molecule type" value="Genomic_DNA"/>
</dbReference>
<protein>
    <recommendedName>
        <fullName evidence="13">Fluoride-specific ion channel FluC</fullName>
    </recommendedName>
</protein>
<reference evidence="14 15" key="1">
    <citation type="submission" date="2018-12" db="EMBL/GenBank/DDBJ databases">
        <authorList>
            <consortium name="Pathogen Informatics"/>
        </authorList>
    </citation>
    <scope>NUCLEOTIDE SEQUENCE [LARGE SCALE GENOMIC DNA]</scope>
    <source>
        <strain evidence="14 15">NCTC11636</strain>
    </source>
</reference>
<evidence type="ECO:0000256" key="6">
    <source>
        <dbReference type="ARBA" id="ARBA00022989"/>
    </source>
</evidence>
<evidence type="ECO:0000256" key="5">
    <source>
        <dbReference type="ARBA" id="ARBA00022723"/>
    </source>
</evidence>
<evidence type="ECO:0000256" key="9">
    <source>
        <dbReference type="ARBA" id="ARBA00023303"/>
    </source>
</evidence>
<dbReference type="OrthoDB" id="5148600at2"/>
<evidence type="ECO:0000256" key="4">
    <source>
        <dbReference type="ARBA" id="ARBA00022692"/>
    </source>
</evidence>
<keyword evidence="5 13" id="KW-0479">Metal-binding</keyword>